<evidence type="ECO:0000256" key="1">
    <source>
        <dbReference type="SAM" id="Phobius"/>
    </source>
</evidence>
<dbReference type="InterPro" id="IPR016024">
    <property type="entry name" value="ARM-type_fold"/>
</dbReference>
<dbReference type="SUPFAM" id="SSF48371">
    <property type="entry name" value="ARM repeat"/>
    <property type="match status" value="1"/>
</dbReference>
<keyword evidence="1" id="KW-1133">Transmembrane helix</keyword>
<accession>A0AAP2UD95</accession>
<keyword evidence="1" id="KW-0472">Membrane</keyword>
<feature type="transmembrane region" description="Helical" evidence="1">
    <location>
        <begin position="426"/>
        <end position="444"/>
    </location>
</feature>
<reference evidence="2" key="1">
    <citation type="submission" date="2022-06" db="EMBL/GenBank/DDBJ databases">
        <title>Isolation of gut microbiota from human fecal samples.</title>
        <authorList>
            <person name="Pamer E.G."/>
            <person name="Barat B."/>
            <person name="Waligurski E."/>
            <person name="Medina S."/>
            <person name="Paddock L."/>
            <person name="Mostad J."/>
        </authorList>
    </citation>
    <scope>NUCLEOTIDE SEQUENCE</scope>
    <source>
        <strain evidence="2">DFI.6.24</strain>
    </source>
</reference>
<dbReference type="Proteomes" id="UP001204814">
    <property type="component" value="Unassembled WGS sequence"/>
</dbReference>
<protein>
    <recommendedName>
        <fullName evidence="4">Phage tail tape measure protein</fullName>
    </recommendedName>
</protein>
<name>A0AAP2UD95_9FIRM</name>
<gene>
    <name evidence="2" type="ORF">NE542_02530</name>
</gene>
<comment type="caution">
    <text evidence="2">The sequence shown here is derived from an EMBL/GenBank/DDBJ whole genome shotgun (WGS) entry which is preliminary data.</text>
</comment>
<keyword evidence="1" id="KW-0812">Transmembrane</keyword>
<feature type="transmembrane region" description="Helical" evidence="1">
    <location>
        <begin position="450"/>
        <end position="472"/>
    </location>
</feature>
<dbReference type="RefSeq" id="WP_227351717.1">
    <property type="nucleotide sequence ID" value="NZ_JAJDKX010000001.1"/>
</dbReference>
<evidence type="ECO:0000313" key="3">
    <source>
        <dbReference type="Proteomes" id="UP001204814"/>
    </source>
</evidence>
<proteinExistence type="predicted"/>
<feature type="transmembrane region" description="Helical" evidence="1">
    <location>
        <begin position="484"/>
        <end position="511"/>
    </location>
</feature>
<organism evidence="2 3">
    <name type="scientific">Faecalibacillus intestinalis</name>
    <dbReference type="NCBI Taxonomy" id="1982626"/>
    <lineage>
        <taxon>Bacteria</taxon>
        <taxon>Bacillati</taxon>
        <taxon>Bacillota</taxon>
        <taxon>Erysipelotrichia</taxon>
        <taxon>Erysipelotrichales</taxon>
        <taxon>Coprobacillaceae</taxon>
        <taxon>Faecalibacillus</taxon>
    </lineage>
</organism>
<evidence type="ECO:0000313" key="2">
    <source>
        <dbReference type="EMBL" id="MCQ5060714.1"/>
    </source>
</evidence>
<evidence type="ECO:0008006" key="4">
    <source>
        <dbReference type="Google" id="ProtNLM"/>
    </source>
</evidence>
<dbReference type="EMBL" id="JANGBO010000001">
    <property type="protein sequence ID" value="MCQ5060714.1"/>
    <property type="molecule type" value="Genomic_DNA"/>
</dbReference>
<dbReference type="AlphaFoldDB" id="A0AAP2UD95"/>
<sequence length="901" mass="95870">MLTIKNLKEMIKKTLEELKVIISAETSKFKNALKDATNEAKTSANSIESSTGRISRAVSGIKSMVAKVAAGFGLYKLGKEAIDVASNITEVQNVVDTAFGDMSWKAERFAKNSIQQFGMSELSAKKTASTYMAMALGMGLGADKVSDMAISLAGLSGDVASFYNISQELADIKLKSIFTGETETLKDLGIVMTQTNLQAYALSQGISKNVSDMSQAELTTLRYNFVLNQLSMAQGDFAKTSGTWANQVRILQEQFKQLLGIIGNGLIAVLTPVIQVINTIIGKLITLANVIAGVFGKLFGKKSGAKQASAGFTAAGDSAKKATASTGGLNKSLKGTEGQAKKTAKALGSLASFDEINTISASDSSGSGGSGSGAGGGVGGGGYGIDPIDWDSAFGEPDTSGIDKAVDHVLKKINSIKEWLVQNKPIILSLIAGIVAGFLTFEVIKNWGTIIAAVTYPFQLLSLVVSTFLSGMAEGGGILGGFQAVLGVTAGTAAYFATIVAAITAALVYLYQTSDSFRQLVNDSIGELVGILNNFYKNILVPIFDFLLDLFNTSIVPLATFIAKVFVKAVEAVFTIALSLWKNVLAPLANFLVSVLSVVLQGVLEVWNTWKPGIEAIGKAINWVWDNVLSPLVNFILGSFSDTFKSWGDLINKLIPDVIEIFQGLTDFFVGVFTGDEKRCWEGIRKIFEGFSSFLKNIFATDWTQSFGLLGVPLNAFCSTVTAIWNTIKGVLNGIITFIRGVFTGNWRQAWEGVKQIFSSIVSGLANIFKAPINAIISGINSFIGGLNKIKIPDWVPGVGGKGFNISKIPKLAEGAVVSKATPAIFGEAGTEAVIPLQRNTKGLDLIAQKISERLPQNGSDGKGAVYVIKLVLENGKVLTKMVIDDIKEYEVQTGKPVFDY</sequence>